<dbReference type="CDD" id="cd00009">
    <property type="entry name" value="AAA"/>
    <property type="match status" value="1"/>
</dbReference>
<dbReference type="Gene3D" id="3.40.50.300">
    <property type="entry name" value="P-loop containing nucleotide triphosphate hydrolases"/>
    <property type="match status" value="1"/>
</dbReference>
<evidence type="ECO:0000256" key="5">
    <source>
        <dbReference type="ARBA" id="ARBA00023163"/>
    </source>
</evidence>
<organism evidence="7 9">
    <name type="scientific">Treponema socranskii subsp. socranskii VPI DR56BR1116 = ATCC 35536</name>
    <dbReference type="NCBI Taxonomy" id="1125725"/>
    <lineage>
        <taxon>Bacteria</taxon>
        <taxon>Pseudomonadati</taxon>
        <taxon>Spirochaetota</taxon>
        <taxon>Spirochaetia</taxon>
        <taxon>Spirochaetales</taxon>
        <taxon>Treponemataceae</taxon>
        <taxon>Treponema</taxon>
    </lineage>
</organism>
<dbReference type="EMBL" id="AUZJ01000043">
    <property type="protein sequence ID" value="ERF60192.1"/>
    <property type="molecule type" value="Genomic_DNA"/>
</dbReference>
<evidence type="ECO:0000313" key="9">
    <source>
        <dbReference type="Proteomes" id="UP000016412"/>
    </source>
</evidence>
<evidence type="ECO:0000256" key="3">
    <source>
        <dbReference type="ARBA" id="ARBA00023015"/>
    </source>
</evidence>
<dbReference type="GO" id="GO:0003677">
    <property type="term" value="F:DNA binding"/>
    <property type="evidence" value="ECO:0007669"/>
    <property type="project" value="UniProtKB-KW"/>
</dbReference>
<feature type="domain" description="Sigma-54 factor interaction" evidence="6">
    <location>
        <begin position="146"/>
        <end position="367"/>
    </location>
</feature>
<dbReference type="PANTHER" id="PTHR32071:SF99">
    <property type="entry name" value="TRANSCRIPTIONAL REGULATORY PROTEIN"/>
    <property type="match status" value="1"/>
</dbReference>
<evidence type="ECO:0000256" key="4">
    <source>
        <dbReference type="ARBA" id="ARBA00023125"/>
    </source>
</evidence>
<gene>
    <name evidence="8" type="ORF">HMPREF0860_2567</name>
    <name evidence="7" type="ORF">HMPREF1325_2550</name>
</gene>
<dbReference type="InterPro" id="IPR027417">
    <property type="entry name" value="P-loop_NTPase"/>
</dbReference>
<dbReference type="Proteomes" id="UP000016646">
    <property type="component" value="Unassembled WGS sequence"/>
</dbReference>
<dbReference type="Gene3D" id="1.10.8.60">
    <property type="match status" value="1"/>
</dbReference>
<evidence type="ECO:0000259" key="6">
    <source>
        <dbReference type="PROSITE" id="PS50045"/>
    </source>
</evidence>
<dbReference type="InterPro" id="IPR025943">
    <property type="entry name" value="Sigma_54_int_dom_ATP-bd_2"/>
</dbReference>
<dbReference type="PANTHER" id="PTHR32071">
    <property type="entry name" value="TRANSCRIPTIONAL REGULATORY PROTEIN"/>
    <property type="match status" value="1"/>
</dbReference>
<keyword evidence="4" id="KW-0238">DNA-binding</keyword>
<dbReference type="Pfam" id="PF25601">
    <property type="entry name" value="AAA_lid_14"/>
    <property type="match status" value="1"/>
</dbReference>
<reference evidence="9 10" key="1">
    <citation type="submission" date="2013-08" db="EMBL/GenBank/DDBJ databases">
        <authorList>
            <person name="Durkin A.S."/>
            <person name="Haft D.R."/>
            <person name="McCorrison J."/>
            <person name="Torralba M."/>
            <person name="Gillis M."/>
            <person name="Haft D.H."/>
            <person name="Methe B."/>
            <person name="Sutton G."/>
            <person name="Nelson K.E."/>
        </authorList>
    </citation>
    <scope>NUCLEOTIDE SEQUENCE [LARGE SCALE GENOMIC DNA]</scope>
    <source>
        <strain evidence="8 10">ATCC 35536</strain>
        <strain evidence="7 9">VPI DR56BR1116</strain>
    </source>
</reference>
<dbReference type="InterPro" id="IPR025944">
    <property type="entry name" value="Sigma_54_int_dom_CS"/>
</dbReference>
<keyword evidence="2" id="KW-0067">ATP-binding</keyword>
<dbReference type="EMBL" id="AVQI01000045">
    <property type="protein sequence ID" value="ERK03069.1"/>
    <property type="molecule type" value="Genomic_DNA"/>
</dbReference>
<dbReference type="InterPro" id="IPR002078">
    <property type="entry name" value="Sigma_54_int"/>
</dbReference>
<proteinExistence type="predicted"/>
<dbReference type="OrthoDB" id="9803970at2"/>
<protein>
    <submittedName>
        <fullName evidence="7">Sigma-54 interaction domain protein</fullName>
    </submittedName>
</protein>
<dbReference type="PROSITE" id="PS00676">
    <property type="entry name" value="SIGMA54_INTERACT_2"/>
    <property type="match status" value="1"/>
</dbReference>
<evidence type="ECO:0000313" key="8">
    <source>
        <dbReference type="EMBL" id="ERK03069.1"/>
    </source>
</evidence>
<evidence type="ECO:0000313" key="7">
    <source>
        <dbReference type="EMBL" id="ERF60192.1"/>
    </source>
</evidence>
<dbReference type="PROSITE" id="PS00688">
    <property type="entry name" value="SIGMA54_INTERACT_3"/>
    <property type="match status" value="1"/>
</dbReference>
<dbReference type="eggNOG" id="COG3829">
    <property type="taxonomic scope" value="Bacteria"/>
</dbReference>
<dbReference type="AlphaFoldDB" id="U2MV47"/>
<keyword evidence="3" id="KW-0805">Transcription regulation</keyword>
<name>U2MV47_TRESO</name>
<keyword evidence="5" id="KW-0804">Transcription</keyword>
<dbReference type="PATRIC" id="fig|1125725.3.peg.1725"/>
<dbReference type="PROSITE" id="PS50045">
    <property type="entry name" value="SIGMA54_INTERACT_4"/>
    <property type="match status" value="1"/>
</dbReference>
<dbReference type="STRING" id="1125725.HMPREF1325_2550"/>
<evidence type="ECO:0000256" key="2">
    <source>
        <dbReference type="ARBA" id="ARBA00022840"/>
    </source>
</evidence>
<dbReference type="InterPro" id="IPR058031">
    <property type="entry name" value="AAA_lid_NorR"/>
</dbReference>
<dbReference type="SMART" id="SM00382">
    <property type="entry name" value="AAA"/>
    <property type="match status" value="1"/>
</dbReference>
<dbReference type="FunFam" id="3.40.50.300:FF:000006">
    <property type="entry name" value="DNA-binding transcriptional regulator NtrC"/>
    <property type="match status" value="1"/>
</dbReference>
<keyword evidence="10" id="KW-1185">Reference proteome</keyword>
<comment type="caution">
    <text evidence="7">The sequence shown here is derived from an EMBL/GenBank/DDBJ whole genome shotgun (WGS) entry which is preliminary data.</text>
</comment>
<dbReference type="Proteomes" id="UP000016412">
    <property type="component" value="Unassembled WGS sequence"/>
</dbReference>
<dbReference type="GO" id="GO:0005524">
    <property type="term" value="F:ATP binding"/>
    <property type="evidence" value="ECO:0007669"/>
    <property type="project" value="UniProtKB-KW"/>
</dbReference>
<dbReference type="GO" id="GO:0006355">
    <property type="term" value="P:regulation of DNA-templated transcription"/>
    <property type="evidence" value="ECO:0007669"/>
    <property type="project" value="InterPro"/>
</dbReference>
<accession>U2MV47</accession>
<dbReference type="SUPFAM" id="SSF52540">
    <property type="entry name" value="P-loop containing nucleoside triphosphate hydrolases"/>
    <property type="match status" value="1"/>
</dbReference>
<evidence type="ECO:0000256" key="1">
    <source>
        <dbReference type="ARBA" id="ARBA00022741"/>
    </source>
</evidence>
<dbReference type="RefSeq" id="WP_021330591.1">
    <property type="nucleotide sequence ID" value="NZ_AUZJ01000043.1"/>
</dbReference>
<sequence>MEVFPNLNTVVLISSDIKVIDWCRHGLEPAFSVKVIDSVQSYSYALAAFQNLVLVDTSLFNGQTEKIFTDIARRGRALFLVKFDDSFPLSYVQRHYKRCIPFPCDLDLLREVVERQAAASSDVDRIFKKTERGFVRDVDISGFEKFAGSSKIIIDVKRRLAEAAQREISVLLLGESGTGKTFAAKLLHDNSPRKGKTFVSVEMSSIAEGLAESELFGTVPGAYTGAVKRSGRLAKADGGTLFLDEIGDVPLFLQAKLLRILETGNYCSVGSDIERHVDVRLVCATNADLQRMMQTGKFRIDLYYRIAGYTITLPPLRQHLEDIDEIAVAFFAGRDIALSEAAREKLMSYDWPGNVRQLVNCLQRALLFAKGETIYPEDINF</sequence>
<keyword evidence="1" id="KW-0547">Nucleotide-binding</keyword>
<dbReference type="InterPro" id="IPR003593">
    <property type="entry name" value="AAA+_ATPase"/>
</dbReference>
<dbReference type="Pfam" id="PF00158">
    <property type="entry name" value="Sigma54_activat"/>
    <property type="match status" value="1"/>
</dbReference>
<evidence type="ECO:0000313" key="10">
    <source>
        <dbReference type="Proteomes" id="UP000016646"/>
    </source>
</evidence>